<reference evidence="4" key="1">
    <citation type="journal article" date="2019" name="Int. J. Syst. Evol. Microbiol.">
        <title>The Global Catalogue of Microorganisms (GCM) 10K type strain sequencing project: providing services to taxonomists for standard genome sequencing and annotation.</title>
        <authorList>
            <consortium name="The Broad Institute Genomics Platform"/>
            <consortium name="The Broad Institute Genome Sequencing Center for Infectious Disease"/>
            <person name="Wu L."/>
            <person name="Ma J."/>
        </authorList>
    </citation>
    <scope>NUCLEOTIDE SEQUENCE [LARGE SCALE GENOMIC DNA]</scope>
    <source>
        <strain evidence="4">CGMCC 1.10188</strain>
    </source>
</reference>
<dbReference type="PANTHER" id="PTHR30298">
    <property type="entry name" value="H REPEAT-ASSOCIATED PREDICTED TRANSPOSASE"/>
    <property type="match status" value="1"/>
</dbReference>
<dbReference type="Proteomes" id="UP000603352">
    <property type="component" value="Unassembled WGS sequence"/>
</dbReference>
<feature type="domain" description="H repeat-associated protein N-terminal" evidence="2">
    <location>
        <begin position="13"/>
        <end position="99"/>
    </location>
</feature>
<dbReference type="InterPro" id="IPR032806">
    <property type="entry name" value="YbfD_N"/>
</dbReference>
<gene>
    <name evidence="3" type="primary">tnpA</name>
    <name evidence="3" type="ORF">GCM10011505_14860</name>
</gene>
<accession>A0ABQ1ICC9</accession>
<evidence type="ECO:0000259" key="1">
    <source>
        <dbReference type="Pfam" id="PF01609"/>
    </source>
</evidence>
<name>A0ABQ1ICC9_9PROT</name>
<evidence type="ECO:0000259" key="2">
    <source>
        <dbReference type="Pfam" id="PF13808"/>
    </source>
</evidence>
<comment type="caution">
    <text evidence="3">The sequence shown here is derived from an EMBL/GenBank/DDBJ whole genome shotgun (WGS) entry which is preliminary data.</text>
</comment>
<dbReference type="Pfam" id="PF01609">
    <property type="entry name" value="DDE_Tnp_1"/>
    <property type="match status" value="1"/>
</dbReference>
<feature type="domain" description="Transposase IS4-like" evidence="1">
    <location>
        <begin position="111"/>
        <end position="351"/>
    </location>
</feature>
<evidence type="ECO:0000313" key="4">
    <source>
        <dbReference type="Proteomes" id="UP000603352"/>
    </source>
</evidence>
<dbReference type="PANTHER" id="PTHR30298:SF0">
    <property type="entry name" value="PROTEIN YBFL-RELATED"/>
    <property type="match status" value="1"/>
</dbReference>
<dbReference type="InterPro" id="IPR002559">
    <property type="entry name" value="Transposase_11"/>
</dbReference>
<dbReference type="RefSeq" id="WP_188576317.1">
    <property type="nucleotide sequence ID" value="NZ_BMDZ01000012.1"/>
</dbReference>
<organism evidence="3 4">
    <name type="scientific">Tistrella bauzanensis</name>
    <dbReference type="NCBI Taxonomy" id="657419"/>
    <lineage>
        <taxon>Bacteria</taxon>
        <taxon>Pseudomonadati</taxon>
        <taxon>Pseudomonadota</taxon>
        <taxon>Alphaproteobacteria</taxon>
        <taxon>Geminicoccales</taxon>
        <taxon>Geminicoccaceae</taxon>
        <taxon>Tistrella</taxon>
    </lineage>
</organism>
<proteinExistence type="predicted"/>
<dbReference type="Pfam" id="PF13808">
    <property type="entry name" value="DDE_Tnp_1_assoc"/>
    <property type="match status" value="1"/>
</dbReference>
<sequence>MSDIATPRRKSLLEHFSTIKDDRQPCKVMYPLEEVLLLVVCGTMAACDDYDDIVLWGKQHLDFLRRLQPYHFGIPCADWLRVVMNRIGPDLFSSCFLGFVAERLPEAVGQIAIDGKTSRRSHDRGRGKAALHLVSAYATTHNLVLGQRAVADKSNEINAIPLLLEELAASGALAGSLVSIDAMGCQSDIAEKIVDLGGDYLLATKDNQKTAHAEIQLYFDTAPADEIDALILHDKGHGRIETRRHLVSQRVDWMSGSRRYPDEPRFKGLKTIAMIETRIETADEIKVERRCYISSRILSAEAFAHAARAHWAIENGLHWVLDVQFKEDQSRLRRGHGATNMAMVRHLALNLIRAIPGKLSIKARRKLATWDTQYLMAALQAR</sequence>
<dbReference type="InterPro" id="IPR047647">
    <property type="entry name" value="ISAs1_transpos"/>
</dbReference>
<evidence type="ECO:0000313" key="3">
    <source>
        <dbReference type="EMBL" id="GGB34432.1"/>
    </source>
</evidence>
<dbReference type="NCBIfam" id="NF033564">
    <property type="entry name" value="transpos_ISAs1"/>
    <property type="match status" value="1"/>
</dbReference>
<keyword evidence="4" id="KW-1185">Reference proteome</keyword>
<protein>
    <submittedName>
        <fullName evidence="3">ISAs1 family transposase</fullName>
    </submittedName>
</protein>
<dbReference type="EMBL" id="BMDZ01000012">
    <property type="protein sequence ID" value="GGB34432.1"/>
    <property type="molecule type" value="Genomic_DNA"/>
</dbReference>
<dbReference type="InterPro" id="IPR051698">
    <property type="entry name" value="Transposase_11-like"/>
</dbReference>